<evidence type="ECO:0000313" key="6">
    <source>
        <dbReference type="EMBL" id="CAF4041644.1"/>
    </source>
</evidence>
<gene>
    <name evidence="2" type="ORF">GPM918_LOCUS26674</name>
    <name evidence="3" type="ORF">GPM918_LOCUS26675</name>
    <name evidence="4" type="ORF">OVA965_LOCUS38217</name>
    <name evidence="5" type="ORF">SRO942_LOCUS26873</name>
    <name evidence="6" type="ORF">SRO942_LOCUS26874</name>
    <name evidence="7" type="ORF">TMI583_LOCUS39383</name>
</gene>
<evidence type="ECO:0000313" key="8">
    <source>
        <dbReference type="Proteomes" id="UP000663829"/>
    </source>
</evidence>
<dbReference type="PANTHER" id="PTHR11552">
    <property type="entry name" value="GLUCOSE-METHANOL-CHOLINE GMC OXIDOREDUCTASE"/>
    <property type="match status" value="1"/>
</dbReference>
<dbReference type="PANTHER" id="PTHR11552:SF147">
    <property type="entry name" value="CHOLINE DEHYDROGENASE, MITOCHONDRIAL"/>
    <property type="match status" value="1"/>
</dbReference>
<dbReference type="GO" id="GO:0050660">
    <property type="term" value="F:flavin adenine dinucleotide binding"/>
    <property type="evidence" value="ECO:0007669"/>
    <property type="project" value="InterPro"/>
</dbReference>
<comment type="caution">
    <text evidence="3">The sequence shown here is derived from an EMBL/GenBank/DDBJ whole genome shotgun (WGS) entry which is preliminary data.</text>
</comment>
<dbReference type="EMBL" id="CAJNOQ010010846">
    <property type="protein sequence ID" value="CAF1262457.1"/>
    <property type="molecule type" value="Genomic_DNA"/>
</dbReference>
<protein>
    <recommendedName>
        <fullName evidence="9">Glucose-methanol-choline oxidoreductase N-terminal domain-containing protein</fullName>
    </recommendedName>
</protein>
<dbReference type="EMBL" id="CAJOBC010019383">
    <property type="protein sequence ID" value="CAF4041629.1"/>
    <property type="molecule type" value="Genomic_DNA"/>
</dbReference>
<dbReference type="Proteomes" id="UP000681722">
    <property type="component" value="Unassembled WGS sequence"/>
</dbReference>
<evidence type="ECO:0000256" key="1">
    <source>
        <dbReference type="ARBA" id="ARBA00010790"/>
    </source>
</evidence>
<dbReference type="EMBL" id="CAJNOK010037364">
    <property type="protein sequence ID" value="CAF1530255.1"/>
    <property type="molecule type" value="Genomic_DNA"/>
</dbReference>
<dbReference type="Pfam" id="PF13450">
    <property type="entry name" value="NAD_binding_8"/>
    <property type="match status" value="1"/>
</dbReference>
<evidence type="ECO:0000313" key="5">
    <source>
        <dbReference type="EMBL" id="CAF4041629.1"/>
    </source>
</evidence>
<dbReference type="EMBL" id="CAJOBC010019383">
    <property type="protein sequence ID" value="CAF4041644.1"/>
    <property type="molecule type" value="Genomic_DNA"/>
</dbReference>
<evidence type="ECO:0000313" key="3">
    <source>
        <dbReference type="EMBL" id="CAF1262457.1"/>
    </source>
</evidence>
<keyword evidence="8" id="KW-1185">Reference proteome</keyword>
<dbReference type="InterPro" id="IPR036188">
    <property type="entry name" value="FAD/NAD-bd_sf"/>
</dbReference>
<evidence type="ECO:0000313" key="4">
    <source>
        <dbReference type="EMBL" id="CAF1530255.1"/>
    </source>
</evidence>
<sequence length="104" mass="11439">MSLTNPDNHNTSLNDVVRKPALQRWERDFTLTKVDNIEFDYIIIGSGSAGSVLANRLSEDSNKQVLLIESGGVDTKDEIHMPSAQYVLSTCSIHATSLYGLSLN</sequence>
<reference evidence="3" key="1">
    <citation type="submission" date="2021-02" db="EMBL/GenBank/DDBJ databases">
        <authorList>
            <person name="Nowell W R."/>
        </authorList>
    </citation>
    <scope>NUCLEOTIDE SEQUENCE</scope>
</reference>
<dbReference type="AlphaFoldDB" id="A0A815ATG4"/>
<dbReference type="EMBL" id="CAJNOQ010010846">
    <property type="protein sequence ID" value="CAF1262439.1"/>
    <property type="molecule type" value="Genomic_DNA"/>
</dbReference>
<dbReference type="EMBL" id="CAJOBA010059589">
    <property type="protein sequence ID" value="CAF4317179.1"/>
    <property type="molecule type" value="Genomic_DNA"/>
</dbReference>
<dbReference type="Proteomes" id="UP000682733">
    <property type="component" value="Unassembled WGS sequence"/>
</dbReference>
<dbReference type="Gene3D" id="3.50.50.60">
    <property type="entry name" value="FAD/NAD(P)-binding domain"/>
    <property type="match status" value="1"/>
</dbReference>
<accession>A0A815ATG4</accession>
<dbReference type="InterPro" id="IPR012132">
    <property type="entry name" value="GMC_OxRdtase"/>
</dbReference>
<comment type="similarity">
    <text evidence="1">Belongs to the GMC oxidoreductase family.</text>
</comment>
<dbReference type="OrthoDB" id="269227at2759"/>
<evidence type="ECO:0008006" key="9">
    <source>
        <dbReference type="Google" id="ProtNLM"/>
    </source>
</evidence>
<dbReference type="SUPFAM" id="SSF51905">
    <property type="entry name" value="FAD/NAD(P)-binding domain"/>
    <property type="match status" value="1"/>
</dbReference>
<dbReference type="Proteomes" id="UP000663829">
    <property type="component" value="Unassembled WGS sequence"/>
</dbReference>
<dbReference type="GO" id="GO:0016491">
    <property type="term" value="F:oxidoreductase activity"/>
    <property type="evidence" value="ECO:0007669"/>
    <property type="project" value="TreeGrafter"/>
</dbReference>
<evidence type="ECO:0000313" key="2">
    <source>
        <dbReference type="EMBL" id="CAF1262439.1"/>
    </source>
</evidence>
<organism evidence="3 8">
    <name type="scientific">Didymodactylos carnosus</name>
    <dbReference type="NCBI Taxonomy" id="1234261"/>
    <lineage>
        <taxon>Eukaryota</taxon>
        <taxon>Metazoa</taxon>
        <taxon>Spiralia</taxon>
        <taxon>Gnathifera</taxon>
        <taxon>Rotifera</taxon>
        <taxon>Eurotatoria</taxon>
        <taxon>Bdelloidea</taxon>
        <taxon>Philodinida</taxon>
        <taxon>Philodinidae</taxon>
        <taxon>Didymodactylos</taxon>
    </lineage>
</organism>
<name>A0A815ATG4_9BILA</name>
<proteinExistence type="inferred from homology"/>
<evidence type="ECO:0000313" key="7">
    <source>
        <dbReference type="EMBL" id="CAF4317179.1"/>
    </source>
</evidence>
<dbReference type="Proteomes" id="UP000677228">
    <property type="component" value="Unassembled WGS sequence"/>
</dbReference>